<feature type="signal peptide" evidence="11">
    <location>
        <begin position="1"/>
        <end position="23"/>
    </location>
</feature>
<accession>A0A317EFS4</accession>
<evidence type="ECO:0000256" key="5">
    <source>
        <dbReference type="ARBA" id="ARBA00022729"/>
    </source>
</evidence>
<name>A0A317EFS4_9PROT</name>
<dbReference type="Pfam" id="PF13505">
    <property type="entry name" value="OMP_b-brl"/>
    <property type="match status" value="1"/>
</dbReference>
<dbReference type="GO" id="GO:0046930">
    <property type="term" value="C:pore complex"/>
    <property type="evidence" value="ECO:0007669"/>
    <property type="project" value="UniProtKB-KW"/>
</dbReference>
<evidence type="ECO:0000256" key="10">
    <source>
        <dbReference type="PROSITE-ProRule" id="PRU00473"/>
    </source>
</evidence>
<dbReference type="RefSeq" id="WP_109903313.1">
    <property type="nucleotide sequence ID" value="NZ_QGLE01000002.1"/>
</dbReference>
<dbReference type="InterPro" id="IPR050330">
    <property type="entry name" value="Bact_OuterMem_StrucFunc"/>
</dbReference>
<gene>
    <name evidence="13" type="ORF">DKG74_05155</name>
</gene>
<keyword evidence="6" id="KW-0406">Ion transport</keyword>
<dbReference type="Proteomes" id="UP000245461">
    <property type="component" value="Unassembled WGS sequence"/>
</dbReference>
<dbReference type="PANTHER" id="PTHR30329:SF21">
    <property type="entry name" value="LIPOPROTEIN YIAD-RELATED"/>
    <property type="match status" value="1"/>
</dbReference>
<dbReference type="InterPro" id="IPR006665">
    <property type="entry name" value="OmpA-like"/>
</dbReference>
<evidence type="ECO:0000259" key="12">
    <source>
        <dbReference type="PROSITE" id="PS51123"/>
    </source>
</evidence>
<feature type="chain" id="PRO_5016433354" description="OmpA-like domain-containing protein" evidence="11">
    <location>
        <begin position="24"/>
        <end position="356"/>
    </location>
</feature>
<proteinExistence type="predicted"/>
<dbReference type="SUPFAM" id="SSF56925">
    <property type="entry name" value="OMPA-like"/>
    <property type="match status" value="1"/>
</dbReference>
<evidence type="ECO:0000256" key="9">
    <source>
        <dbReference type="ARBA" id="ARBA00023237"/>
    </source>
</evidence>
<evidence type="ECO:0000313" key="13">
    <source>
        <dbReference type="EMBL" id="PWR25154.1"/>
    </source>
</evidence>
<dbReference type="AlphaFoldDB" id="A0A317EFS4"/>
<sequence length="356" mass="37142">MRGLSRIVLGALVLAGGASTAFADGNLGPGPYLGGYGAFVIPQSIDVEGDADGDGIDDKARVEFDNGWGVGALLGYDYGAIRVEADIGYRSFDASDIKNLRLGDGAGGYTNVGDSATDNNFGVLSVMGNVLYEYENSSAFTPYIGAGLGAAWVFVNEGNGPVTIASGDDVGFAYQGIVGAKVAINDNLSAFADYRYLGTSDIQVNELKSSYALQSVQAGLVYAFSAYDPPPPPVPTPDTAPVAAPVLDRSYMVFFDWNSSEITADAAAIIQDAAQSALTRGVSRIELTGHADRSGATDYNQALSVRRAEAVKAKLLEIGMTSAEIVTLGKGESAPLVPTPDGVREPQNRRVEIVMP</sequence>
<dbReference type="Pfam" id="PF00691">
    <property type="entry name" value="OmpA"/>
    <property type="match status" value="1"/>
</dbReference>
<dbReference type="Gene3D" id="2.40.160.20">
    <property type="match status" value="1"/>
</dbReference>
<evidence type="ECO:0000256" key="3">
    <source>
        <dbReference type="ARBA" id="ARBA00022452"/>
    </source>
</evidence>
<comment type="subcellular location">
    <subcellularLocation>
        <location evidence="1">Cell outer membrane</location>
        <topology evidence="1">Multi-pass membrane protein</topology>
    </subcellularLocation>
</comment>
<dbReference type="InterPro" id="IPR036737">
    <property type="entry name" value="OmpA-like_sf"/>
</dbReference>
<keyword evidence="8 10" id="KW-0472">Membrane</keyword>
<organism evidence="13 14">
    <name type="scientific">Zavarzinia aquatilis</name>
    <dbReference type="NCBI Taxonomy" id="2211142"/>
    <lineage>
        <taxon>Bacteria</taxon>
        <taxon>Pseudomonadati</taxon>
        <taxon>Pseudomonadota</taxon>
        <taxon>Alphaproteobacteria</taxon>
        <taxon>Rhodospirillales</taxon>
        <taxon>Zavarziniaceae</taxon>
        <taxon>Zavarzinia</taxon>
    </lineage>
</organism>
<dbReference type="GO" id="GO:0009279">
    <property type="term" value="C:cell outer membrane"/>
    <property type="evidence" value="ECO:0007669"/>
    <property type="project" value="UniProtKB-SubCell"/>
</dbReference>
<evidence type="ECO:0000313" key="14">
    <source>
        <dbReference type="Proteomes" id="UP000245461"/>
    </source>
</evidence>
<dbReference type="GO" id="GO:0006811">
    <property type="term" value="P:monoatomic ion transport"/>
    <property type="evidence" value="ECO:0007669"/>
    <property type="project" value="UniProtKB-KW"/>
</dbReference>
<evidence type="ECO:0000256" key="6">
    <source>
        <dbReference type="ARBA" id="ARBA00023065"/>
    </source>
</evidence>
<keyword evidence="5 11" id="KW-0732">Signal</keyword>
<dbReference type="SUPFAM" id="SSF103088">
    <property type="entry name" value="OmpA-like"/>
    <property type="match status" value="1"/>
</dbReference>
<reference evidence="13 14" key="1">
    <citation type="submission" date="2018-05" db="EMBL/GenBank/DDBJ databases">
        <title>Zavarzinia sp. HR-AS.</title>
        <authorList>
            <person name="Lee Y."/>
            <person name="Jeon C.O."/>
        </authorList>
    </citation>
    <scope>NUCLEOTIDE SEQUENCE [LARGE SCALE GENOMIC DNA]</scope>
    <source>
        <strain evidence="13 14">HR-AS</strain>
    </source>
</reference>
<evidence type="ECO:0000256" key="1">
    <source>
        <dbReference type="ARBA" id="ARBA00004571"/>
    </source>
</evidence>
<dbReference type="InterPro" id="IPR006664">
    <property type="entry name" value="OMP_bac"/>
</dbReference>
<keyword evidence="7" id="KW-0626">Porin</keyword>
<keyword evidence="14" id="KW-1185">Reference proteome</keyword>
<protein>
    <recommendedName>
        <fullName evidence="12">OmpA-like domain-containing protein</fullName>
    </recommendedName>
</protein>
<keyword evidence="3" id="KW-1134">Transmembrane beta strand</keyword>
<dbReference type="CDD" id="cd07185">
    <property type="entry name" value="OmpA_C-like"/>
    <property type="match status" value="1"/>
</dbReference>
<evidence type="ECO:0000256" key="2">
    <source>
        <dbReference type="ARBA" id="ARBA00022448"/>
    </source>
</evidence>
<evidence type="ECO:0000256" key="4">
    <source>
        <dbReference type="ARBA" id="ARBA00022692"/>
    </source>
</evidence>
<dbReference type="OrthoDB" id="189250at2"/>
<dbReference type="Gene3D" id="3.30.1330.60">
    <property type="entry name" value="OmpA-like domain"/>
    <property type="match status" value="1"/>
</dbReference>
<comment type="caution">
    <text evidence="13">The sequence shown here is derived from an EMBL/GenBank/DDBJ whole genome shotgun (WGS) entry which is preliminary data.</text>
</comment>
<dbReference type="PANTHER" id="PTHR30329">
    <property type="entry name" value="STATOR ELEMENT OF FLAGELLAR MOTOR COMPLEX"/>
    <property type="match status" value="1"/>
</dbReference>
<evidence type="ECO:0000256" key="11">
    <source>
        <dbReference type="SAM" id="SignalP"/>
    </source>
</evidence>
<feature type="domain" description="OmpA-like" evidence="12">
    <location>
        <begin position="242"/>
        <end position="356"/>
    </location>
</feature>
<dbReference type="EMBL" id="QGLE01000002">
    <property type="protein sequence ID" value="PWR25154.1"/>
    <property type="molecule type" value="Genomic_DNA"/>
</dbReference>
<keyword evidence="9" id="KW-0998">Cell outer membrane</keyword>
<dbReference type="InterPro" id="IPR027385">
    <property type="entry name" value="Beta-barrel_OMP"/>
</dbReference>
<keyword evidence="4" id="KW-0812">Transmembrane</keyword>
<keyword evidence="2" id="KW-0813">Transport</keyword>
<dbReference type="PRINTS" id="PR01021">
    <property type="entry name" value="OMPADOMAIN"/>
</dbReference>
<evidence type="ECO:0000256" key="8">
    <source>
        <dbReference type="ARBA" id="ARBA00023136"/>
    </source>
</evidence>
<dbReference type="GO" id="GO:0015288">
    <property type="term" value="F:porin activity"/>
    <property type="evidence" value="ECO:0007669"/>
    <property type="project" value="UniProtKB-KW"/>
</dbReference>
<evidence type="ECO:0000256" key="7">
    <source>
        <dbReference type="ARBA" id="ARBA00023114"/>
    </source>
</evidence>
<dbReference type="PROSITE" id="PS51123">
    <property type="entry name" value="OMPA_2"/>
    <property type="match status" value="1"/>
</dbReference>
<dbReference type="InterPro" id="IPR011250">
    <property type="entry name" value="OMP/PagP_B-barrel"/>
</dbReference>